<dbReference type="InterPro" id="IPR011990">
    <property type="entry name" value="TPR-like_helical_dom_sf"/>
</dbReference>
<dbReference type="AlphaFoldDB" id="A0A9W9HQS2"/>
<gene>
    <name evidence="5" type="ORF">N7482_009398</name>
</gene>
<dbReference type="Proteomes" id="UP001149163">
    <property type="component" value="Unassembled WGS sequence"/>
</dbReference>
<dbReference type="InterPro" id="IPR019734">
    <property type="entry name" value="TPR_rpt"/>
</dbReference>
<organism evidence="5 6">
    <name type="scientific">Penicillium canariense</name>
    <dbReference type="NCBI Taxonomy" id="189055"/>
    <lineage>
        <taxon>Eukaryota</taxon>
        <taxon>Fungi</taxon>
        <taxon>Dikarya</taxon>
        <taxon>Ascomycota</taxon>
        <taxon>Pezizomycotina</taxon>
        <taxon>Eurotiomycetes</taxon>
        <taxon>Eurotiomycetidae</taxon>
        <taxon>Eurotiales</taxon>
        <taxon>Aspergillaceae</taxon>
        <taxon>Penicillium</taxon>
    </lineage>
</organism>
<protein>
    <recommendedName>
        <fullName evidence="7">NB-ARC domain-containing protein</fullName>
    </recommendedName>
</protein>
<dbReference type="SUPFAM" id="SSF52540">
    <property type="entry name" value="P-loop containing nucleoside triphosphate hydrolases"/>
    <property type="match status" value="1"/>
</dbReference>
<dbReference type="GeneID" id="81430698"/>
<dbReference type="GO" id="GO:0043531">
    <property type="term" value="F:ADP binding"/>
    <property type="evidence" value="ECO:0007669"/>
    <property type="project" value="InterPro"/>
</dbReference>
<dbReference type="RefSeq" id="XP_056539228.1">
    <property type="nucleotide sequence ID" value="XM_056691522.1"/>
</dbReference>
<dbReference type="PROSITE" id="PS50005">
    <property type="entry name" value="TPR"/>
    <property type="match status" value="1"/>
</dbReference>
<dbReference type="Pfam" id="PF24809">
    <property type="entry name" value="DUF7708"/>
    <property type="match status" value="1"/>
</dbReference>
<reference evidence="5" key="2">
    <citation type="journal article" date="2023" name="IMA Fungus">
        <title>Comparative genomic study of the Penicillium genus elucidates a diverse pangenome and 15 lateral gene transfer events.</title>
        <authorList>
            <person name="Petersen C."/>
            <person name="Sorensen T."/>
            <person name="Nielsen M.R."/>
            <person name="Sondergaard T.E."/>
            <person name="Sorensen J.L."/>
            <person name="Fitzpatrick D.A."/>
            <person name="Frisvad J.C."/>
            <person name="Nielsen K.L."/>
        </authorList>
    </citation>
    <scope>NUCLEOTIDE SEQUENCE</scope>
    <source>
        <strain evidence="5">IBT 26290</strain>
    </source>
</reference>
<feature type="domain" description="NB-ARC" evidence="2">
    <location>
        <begin position="238"/>
        <end position="391"/>
    </location>
</feature>
<dbReference type="Gene3D" id="1.25.40.10">
    <property type="entry name" value="Tetratricopeptide repeat domain"/>
    <property type="match status" value="1"/>
</dbReference>
<evidence type="ECO:0000259" key="3">
    <source>
        <dbReference type="Pfam" id="PF24809"/>
    </source>
</evidence>
<keyword evidence="1" id="KW-0802">TPR repeat</keyword>
<dbReference type="InterPro" id="IPR027417">
    <property type="entry name" value="P-loop_NTPase"/>
</dbReference>
<comment type="caution">
    <text evidence="5">The sequence shown here is derived from an EMBL/GenBank/DDBJ whole genome shotgun (WGS) entry which is preliminary data.</text>
</comment>
<dbReference type="SUPFAM" id="SSF48452">
    <property type="entry name" value="TPR-like"/>
    <property type="match status" value="1"/>
</dbReference>
<evidence type="ECO:0000259" key="4">
    <source>
        <dbReference type="Pfam" id="PF25000"/>
    </source>
</evidence>
<sequence>MENVTSQEKLFQHLDGLKSKYSARGTAQSLLKTNVLVAQLRSFTQIITIFVQSNDIASLVWGPLALIFELAYRHQETVDMISDVLERVEQALPRFQEYLREFGSRSITTRFQEALVVYYAELIAHYQDSIKFLRAHPLKNVFLLHRSANKFNLLANRRLERLRDLTRSVEKEVDWLKYQTQQTQHKQVVHLLQATRTTTMALQLPFRDFPYSRNFQFCFRDQLLIEMHNHLDPGTSKKTTLRTTSLVGLGGVGKTQVALEFAYRHTPDFDAIFWVKAETEAKIRESICNYARAMQDDTQSGPQQDAVLIKRFKSWLMTPDFQGSSSSSVAPRWLLIFDNVDDLMTLQPFWPGGAHGSVIITTRDATVARHFGQQAIEVPLFTKDESVQFMFKINPGTEKKSPEELKAVQIITDRLGHLPLVLRNIGGYTSSIATSYQIFLQHYSDFDHNLLFQKDTSNTTSYEASVSTTWTMTLSQIDPMAKELMEIIALFDPDSIPIELIESWDIDDNTDKAISILFRGSLISRSSKGDQLSCHRIIREAVLQSLDPNKFVVLFDWAVFSLNALFPKTPGGAPLLAEWDACAIYHNHLSSLLNLYLRFASSLRPPVLLCEVIRRCAWYLCERGNFTDALELVKMGSTVLEDAAAICNYPGYYPQYMCRLTADLYSSLGSIEYELNHPNHGRLWFEKADEHRRKLIDNDTAQSYDIESMAVGDGNIGLSHLADSGTSEPSIAAYKFLIENFQNNNNLCIWAANLSIAYRFQGDLEESLEWCKVADNWTRKTFGEDSLSMAIVHFNVGKTYMLLKEDERAFKVFNQSLQIRQQKAPSHRYTGFTCHQIGVLMRARGDIPGAIASFQSAVRILNDCEAQTGAVLRSKFALSKAFKEIGSFEEGDGLLQEVIKGLSALDTSVIADADADALTDEHFERFVLYCHR</sequence>
<proteinExistence type="predicted"/>
<dbReference type="EMBL" id="JAPQKN010000007">
    <property type="protein sequence ID" value="KAJ5152920.1"/>
    <property type="molecule type" value="Genomic_DNA"/>
</dbReference>
<dbReference type="InterPro" id="IPR002182">
    <property type="entry name" value="NB-ARC"/>
</dbReference>
<evidence type="ECO:0008006" key="7">
    <source>
        <dbReference type="Google" id="ProtNLM"/>
    </source>
</evidence>
<dbReference type="InterPro" id="IPR056125">
    <property type="entry name" value="DUF7708"/>
</dbReference>
<name>A0A9W9HQS2_9EURO</name>
<dbReference type="Gene3D" id="3.40.50.300">
    <property type="entry name" value="P-loop containing nucleotide triphosphate hydrolases"/>
    <property type="match status" value="1"/>
</dbReference>
<evidence type="ECO:0000313" key="6">
    <source>
        <dbReference type="Proteomes" id="UP001149163"/>
    </source>
</evidence>
<dbReference type="SMART" id="SM00028">
    <property type="entry name" value="TPR"/>
    <property type="match status" value="2"/>
</dbReference>
<dbReference type="PANTHER" id="PTHR35205">
    <property type="entry name" value="NB-ARC AND TPR DOMAIN PROTEIN"/>
    <property type="match status" value="1"/>
</dbReference>
<feature type="repeat" description="TPR" evidence="1">
    <location>
        <begin position="790"/>
        <end position="823"/>
    </location>
</feature>
<evidence type="ECO:0000256" key="1">
    <source>
        <dbReference type="PROSITE-ProRule" id="PRU00339"/>
    </source>
</evidence>
<dbReference type="PANTHER" id="PTHR35205:SF1">
    <property type="entry name" value="ZU5 DOMAIN-CONTAINING PROTEIN"/>
    <property type="match status" value="1"/>
</dbReference>
<evidence type="ECO:0000259" key="2">
    <source>
        <dbReference type="Pfam" id="PF00931"/>
    </source>
</evidence>
<feature type="domain" description="DUF7708" evidence="3">
    <location>
        <begin position="38"/>
        <end position="172"/>
    </location>
</feature>
<dbReference type="InterPro" id="IPR056681">
    <property type="entry name" value="DUF7779"/>
</dbReference>
<dbReference type="PRINTS" id="PR00364">
    <property type="entry name" value="DISEASERSIST"/>
</dbReference>
<dbReference type="Pfam" id="PF00931">
    <property type="entry name" value="NB-ARC"/>
    <property type="match status" value="1"/>
</dbReference>
<accession>A0A9W9HQS2</accession>
<dbReference type="OrthoDB" id="6161812at2759"/>
<dbReference type="Pfam" id="PF13424">
    <property type="entry name" value="TPR_12"/>
    <property type="match status" value="1"/>
</dbReference>
<feature type="domain" description="DUF7779" evidence="4">
    <location>
        <begin position="473"/>
        <end position="550"/>
    </location>
</feature>
<dbReference type="Pfam" id="PF25000">
    <property type="entry name" value="DUF7779"/>
    <property type="match status" value="1"/>
</dbReference>
<reference evidence="5" key="1">
    <citation type="submission" date="2022-11" db="EMBL/GenBank/DDBJ databases">
        <authorList>
            <person name="Petersen C."/>
        </authorList>
    </citation>
    <scope>NUCLEOTIDE SEQUENCE</scope>
    <source>
        <strain evidence="5">IBT 26290</strain>
    </source>
</reference>
<evidence type="ECO:0000313" key="5">
    <source>
        <dbReference type="EMBL" id="KAJ5152920.1"/>
    </source>
</evidence>
<keyword evidence="6" id="KW-1185">Reference proteome</keyword>